<evidence type="ECO:0000313" key="2">
    <source>
        <dbReference type="Proteomes" id="UP000177625"/>
    </source>
</evidence>
<accession>A0A1E1MCF7</accession>
<keyword evidence="2" id="KW-1185">Reference proteome</keyword>
<evidence type="ECO:0000313" key="1">
    <source>
        <dbReference type="EMBL" id="CZT46728.1"/>
    </source>
</evidence>
<reference evidence="2" key="1">
    <citation type="submission" date="2016-03" db="EMBL/GenBank/DDBJ databases">
        <authorList>
            <person name="Guldener U."/>
        </authorList>
    </citation>
    <scope>NUCLEOTIDE SEQUENCE [LARGE SCALE GENOMIC DNA]</scope>
</reference>
<name>A0A1E1MCF7_RHYSE</name>
<sequence length="72" mass="8008">MTRDTYSVRIEGAKAGICLSSILLLIATRDWVIHTSNERLIAEKASGRARVRFECGVYCIVDSDCDSRVMKG</sequence>
<protein>
    <submittedName>
        <fullName evidence="1">Uncharacterized protein</fullName>
    </submittedName>
</protein>
<dbReference type="EMBL" id="FJVC01000259">
    <property type="protein sequence ID" value="CZT46728.1"/>
    <property type="molecule type" value="Genomic_DNA"/>
</dbReference>
<dbReference type="Proteomes" id="UP000177625">
    <property type="component" value="Unassembled WGS sequence"/>
</dbReference>
<gene>
    <name evidence="1" type="ORF">RSE6_07208</name>
</gene>
<proteinExistence type="predicted"/>
<organism evidence="1 2">
    <name type="scientific">Rhynchosporium secalis</name>
    <name type="common">Barley scald fungus</name>
    <dbReference type="NCBI Taxonomy" id="38038"/>
    <lineage>
        <taxon>Eukaryota</taxon>
        <taxon>Fungi</taxon>
        <taxon>Dikarya</taxon>
        <taxon>Ascomycota</taxon>
        <taxon>Pezizomycotina</taxon>
        <taxon>Leotiomycetes</taxon>
        <taxon>Helotiales</taxon>
        <taxon>Ploettnerulaceae</taxon>
        <taxon>Rhynchosporium</taxon>
    </lineage>
</organism>
<dbReference type="AlphaFoldDB" id="A0A1E1MCF7"/>